<evidence type="ECO:0000256" key="2">
    <source>
        <dbReference type="ARBA" id="ARBA00022448"/>
    </source>
</evidence>
<dbReference type="InterPro" id="IPR011701">
    <property type="entry name" value="MFS"/>
</dbReference>
<feature type="transmembrane region" description="Helical" evidence="6">
    <location>
        <begin position="77"/>
        <end position="96"/>
    </location>
</feature>
<protein>
    <submittedName>
        <fullName evidence="8">MFS transporter</fullName>
    </submittedName>
</protein>
<feature type="transmembrane region" description="Helical" evidence="6">
    <location>
        <begin position="374"/>
        <end position="394"/>
    </location>
</feature>
<accession>A0ABS6NAB8</accession>
<keyword evidence="9" id="KW-1185">Reference proteome</keyword>
<feature type="domain" description="Major facilitator superfamily (MFS) profile" evidence="7">
    <location>
        <begin position="10"/>
        <end position="400"/>
    </location>
</feature>
<evidence type="ECO:0000256" key="5">
    <source>
        <dbReference type="ARBA" id="ARBA00023136"/>
    </source>
</evidence>
<feature type="transmembrane region" description="Helical" evidence="6">
    <location>
        <begin position="135"/>
        <end position="159"/>
    </location>
</feature>
<gene>
    <name evidence="8" type="ORF">KUH32_14480</name>
</gene>
<keyword evidence="5 6" id="KW-0472">Membrane</keyword>
<dbReference type="PANTHER" id="PTHR23502">
    <property type="entry name" value="MAJOR FACILITATOR SUPERFAMILY"/>
    <property type="match status" value="1"/>
</dbReference>
<feature type="transmembrane region" description="Helical" evidence="6">
    <location>
        <begin position="215"/>
        <end position="233"/>
    </location>
</feature>
<dbReference type="Proteomes" id="UP001166293">
    <property type="component" value="Unassembled WGS sequence"/>
</dbReference>
<feature type="transmembrane region" description="Helical" evidence="6">
    <location>
        <begin position="307"/>
        <end position="329"/>
    </location>
</feature>
<dbReference type="PROSITE" id="PS50850">
    <property type="entry name" value="MFS"/>
    <property type="match status" value="1"/>
</dbReference>
<evidence type="ECO:0000313" key="9">
    <source>
        <dbReference type="Proteomes" id="UP001166293"/>
    </source>
</evidence>
<evidence type="ECO:0000259" key="7">
    <source>
        <dbReference type="PROSITE" id="PS50850"/>
    </source>
</evidence>
<sequence>MTSGPGRTEFVALMAMLAATVAFSIDAMLPALPRIGAALSPDDVNRAQLVVTSFVLGMGAGTLFAGPLSDAFGRKRVMLAGAAIYSIAAAVAGLAQSLEVLLAARVVQGIGAAGPRIAAQAVIRDLYAGREMARILSFVMIVFTIVPVLAPALGAAIIILAGWRAVFAAFVVFAALSALWLATRLPETLPPERRRPVRLGPLTAAMAEMLAIPKVRLAIAAQTLSFGMLFAMLSSTQQVFDITFGRGDSFPYWFGGIALVAASSGVLNAALVVRLGMAVLVFAMFRAQIAFSVLMIVALLAGLSNDVLFAIFVVWQTTVFFQAGMTIGNTASITLEPVGHIAGLASSVAGSVATVLAVMLAAPVGLMFDGTPLPLAFGILIYSGLAALLAWRLVHLDRIG</sequence>
<feature type="transmembrane region" description="Helical" evidence="6">
    <location>
        <begin position="47"/>
        <end position="65"/>
    </location>
</feature>
<keyword evidence="3 6" id="KW-0812">Transmembrane</keyword>
<comment type="caution">
    <text evidence="8">The sequence shown here is derived from an EMBL/GenBank/DDBJ whole genome shotgun (WGS) entry which is preliminary data.</text>
</comment>
<evidence type="ECO:0000256" key="1">
    <source>
        <dbReference type="ARBA" id="ARBA00004141"/>
    </source>
</evidence>
<feature type="transmembrane region" description="Helical" evidence="6">
    <location>
        <begin position="341"/>
        <end position="362"/>
    </location>
</feature>
<comment type="subcellular location">
    <subcellularLocation>
        <location evidence="1">Membrane</location>
        <topology evidence="1">Multi-pass membrane protein</topology>
    </subcellularLocation>
</comment>
<reference evidence="8" key="1">
    <citation type="submission" date="2021-06" db="EMBL/GenBank/DDBJ databases">
        <title>Thalassococcus sp. CAU 1522 isolated from sea sand, Republic of Korea.</title>
        <authorList>
            <person name="Kim W."/>
        </authorList>
    </citation>
    <scope>NUCLEOTIDE SEQUENCE</scope>
    <source>
        <strain evidence="8">CAU 1522</strain>
    </source>
</reference>
<feature type="transmembrane region" description="Helical" evidence="6">
    <location>
        <begin position="12"/>
        <end position="32"/>
    </location>
</feature>
<feature type="transmembrane region" description="Helical" evidence="6">
    <location>
        <begin position="253"/>
        <end position="273"/>
    </location>
</feature>
<evidence type="ECO:0000313" key="8">
    <source>
        <dbReference type="EMBL" id="MBV2360970.1"/>
    </source>
</evidence>
<dbReference type="RefSeq" id="WP_217779310.1">
    <property type="nucleotide sequence ID" value="NZ_JAHRWL010000002.1"/>
</dbReference>
<proteinExistence type="predicted"/>
<feature type="transmembrane region" description="Helical" evidence="6">
    <location>
        <begin position="165"/>
        <end position="185"/>
    </location>
</feature>
<dbReference type="PANTHER" id="PTHR23502:SF132">
    <property type="entry name" value="POLYAMINE TRANSPORTER 2-RELATED"/>
    <property type="match status" value="1"/>
</dbReference>
<feature type="transmembrane region" description="Helical" evidence="6">
    <location>
        <begin position="280"/>
        <end position="301"/>
    </location>
</feature>
<dbReference type="InterPro" id="IPR020846">
    <property type="entry name" value="MFS_dom"/>
</dbReference>
<evidence type="ECO:0000256" key="3">
    <source>
        <dbReference type="ARBA" id="ARBA00022692"/>
    </source>
</evidence>
<keyword evidence="4 6" id="KW-1133">Transmembrane helix</keyword>
<dbReference type="EMBL" id="JAHRWL010000002">
    <property type="protein sequence ID" value="MBV2360970.1"/>
    <property type="molecule type" value="Genomic_DNA"/>
</dbReference>
<dbReference type="PROSITE" id="PS00216">
    <property type="entry name" value="SUGAR_TRANSPORT_1"/>
    <property type="match status" value="1"/>
</dbReference>
<organism evidence="8 9">
    <name type="scientific">Thalassococcus arenae</name>
    <dbReference type="NCBI Taxonomy" id="2851652"/>
    <lineage>
        <taxon>Bacteria</taxon>
        <taxon>Pseudomonadati</taxon>
        <taxon>Pseudomonadota</taxon>
        <taxon>Alphaproteobacteria</taxon>
        <taxon>Rhodobacterales</taxon>
        <taxon>Roseobacteraceae</taxon>
        <taxon>Thalassococcus</taxon>
    </lineage>
</organism>
<name>A0ABS6NAB8_9RHOB</name>
<dbReference type="InterPro" id="IPR005829">
    <property type="entry name" value="Sugar_transporter_CS"/>
</dbReference>
<dbReference type="Pfam" id="PF07690">
    <property type="entry name" value="MFS_1"/>
    <property type="match status" value="1"/>
</dbReference>
<keyword evidence="2" id="KW-0813">Transport</keyword>
<evidence type="ECO:0000256" key="4">
    <source>
        <dbReference type="ARBA" id="ARBA00022989"/>
    </source>
</evidence>
<evidence type="ECO:0000256" key="6">
    <source>
        <dbReference type="SAM" id="Phobius"/>
    </source>
</evidence>